<accession>A0AAD5XC07</accession>
<sequence length="187" mass="22111">MAERQPRLPQTLPEPSIVSVQPKQIDKVNEVPAVKQSLPYIHPFVKIEMLKERIRLQPQVPMRRRPSMETIMKDMNMALNNLFFYPHSKQTQKVIVHTETENIKQYHKIGEKRHRRKDHFNNQYSSIDNNEGKSNGSKISYFVDKARKEYDFCHLKIQDYAKPFPLCEIEVVQKPAKLHELSQQLGF</sequence>
<evidence type="ECO:0000313" key="1">
    <source>
        <dbReference type="EMBL" id="KAJ3095228.1"/>
    </source>
</evidence>
<organism evidence="1 2">
    <name type="scientific">Physocladia obscura</name>
    <dbReference type="NCBI Taxonomy" id="109957"/>
    <lineage>
        <taxon>Eukaryota</taxon>
        <taxon>Fungi</taxon>
        <taxon>Fungi incertae sedis</taxon>
        <taxon>Chytridiomycota</taxon>
        <taxon>Chytridiomycota incertae sedis</taxon>
        <taxon>Chytridiomycetes</taxon>
        <taxon>Chytridiales</taxon>
        <taxon>Chytriomycetaceae</taxon>
        <taxon>Physocladia</taxon>
    </lineage>
</organism>
<gene>
    <name evidence="1" type="ORF">HK100_005884</name>
</gene>
<name>A0AAD5XC07_9FUNG</name>
<protein>
    <submittedName>
        <fullName evidence="1">Uncharacterized protein</fullName>
    </submittedName>
</protein>
<comment type="caution">
    <text evidence="1">The sequence shown here is derived from an EMBL/GenBank/DDBJ whole genome shotgun (WGS) entry which is preliminary data.</text>
</comment>
<dbReference type="AlphaFoldDB" id="A0AAD5XC07"/>
<dbReference type="Proteomes" id="UP001211907">
    <property type="component" value="Unassembled WGS sequence"/>
</dbReference>
<evidence type="ECO:0000313" key="2">
    <source>
        <dbReference type="Proteomes" id="UP001211907"/>
    </source>
</evidence>
<feature type="non-terminal residue" evidence="1">
    <location>
        <position position="187"/>
    </location>
</feature>
<keyword evidence="2" id="KW-1185">Reference proteome</keyword>
<dbReference type="EMBL" id="JADGJH010002733">
    <property type="protein sequence ID" value="KAJ3095228.1"/>
    <property type="molecule type" value="Genomic_DNA"/>
</dbReference>
<reference evidence="1" key="1">
    <citation type="submission" date="2020-05" db="EMBL/GenBank/DDBJ databases">
        <title>Phylogenomic resolution of chytrid fungi.</title>
        <authorList>
            <person name="Stajich J.E."/>
            <person name="Amses K."/>
            <person name="Simmons R."/>
            <person name="Seto K."/>
            <person name="Myers J."/>
            <person name="Bonds A."/>
            <person name="Quandt C.A."/>
            <person name="Barry K."/>
            <person name="Liu P."/>
            <person name="Grigoriev I."/>
            <person name="Longcore J.E."/>
            <person name="James T.Y."/>
        </authorList>
    </citation>
    <scope>NUCLEOTIDE SEQUENCE</scope>
    <source>
        <strain evidence="1">JEL0513</strain>
    </source>
</reference>
<proteinExistence type="predicted"/>